<reference evidence="2 3" key="1">
    <citation type="submission" date="2020-04" db="EMBL/GenBank/DDBJ databases">
        <title>Perkinsus olseni comparative genomics.</title>
        <authorList>
            <person name="Bogema D.R."/>
        </authorList>
    </citation>
    <scope>NUCLEOTIDE SEQUENCE [LARGE SCALE GENOMIC DNA]</scope>
    <source>
        <strain evidence="2">ATCC PRA-179</strain>
    </source>
</reference>
<dbReference type="EMBL" id="JABAHT010000007">
    <property type="protein sequence ID" value="KAF4670669.1"/>
    <property type="molecule type" value="Genomic_DNA"/>
</dbReference>
<name>A0A7J6MGD7_PEROL</name>
<evidence type="ECO:0000313" key="2">
    <source>
        <dbReference type="EMBL" id="KAF4670669.1"/>
    </source>
</evidence>
<proteinExistence type="predicted"/>
<gene>
    <name evidence="2" type="ORF">FOZ61_009512</name>
</gene>
<evidence type="ECO:0000256" key="1">
    <source>
        <dbReference type="SAM" id="MobiDB-lite"/>
    </source>
</evidence>
<evidence type="ECO:0000313" key="3">
    <source>
        <dbReference type="Proteomes" id="UP000570595"/>
    </source>
</evidence>
<dbReference type="Gene3D" id="1.25.40.10">
    <property type="entry name" value="Tetratricopeptide repeat domain"/>
    <property type="match status" value="1"/>
</dbReference>
<dbReference type="OrthoDB" id="286233at2759"/>
<comment type="caution">
    <text evidence="2">The sequence shown here is derived from an EMBL/GenBank/DDBJ whole genome shotgun (WGS) entry which is preliminary data.</text>
</comment>
<protein>
    <submittedName>
        <fullName evidence="2">Uncharacterized protein</fullName>
    </submittedName>
</protein>
<accession>A0A7J6MGD7</accession>
<dbReference type="InterPro" id="IPR011990">
    <property type="entry name" value="TPR-like_helical_dom_sf"/>
</dbReference>
<dbReference type="AlphaFoldDB" id="A0A7J6MGD7"/>
<sequence>MAECRPRSGSPRPGDDLFSAPRPKICERCRDAQGEALAYHCLGVDYHFLGKAESDRGSTDSAEEFLMKALGFYQKHLDLVGSVEGRYLTNVNMSRVYAALGDEEECLGRQKYDERAFTFISESQLAKGYAQQLQPSRSSAGPADAVLINMDPSEWARSPSEKLMK</sequence>
<organism evidence="2 3">
    <name type="scientific">Perkinsus olseni</name>
    <name type="common">Perkinsus atlanticus</name>
    <dbReference type="NCBI Taxonomy" id="32597"/>
    <lineage>
        <taxon>Eukaryota</taxon>
        <taxon>Sar</taxon>
        <taxon>Alveolata</taxon>
        <taxon>Perkinsozoa</taxon>
        <taxon>Perkinsea</taxon>
        <taxon>Perkinsida</taxon>
        <taxon>Perkinsidae</taxon>
        <taxon>Perkinsus</taxon>
    </lineage>
</organism>
<dbReference type="Proteomes" id="UP000570595">
    <property type="component" value="Unassembled WGS sequence"/>
</dbReference>
<feature type="region of interest" description="Disordered" evidence="1">
    <location>
        <begin position="1"/>
        <end position="21"/>
    </location>
</feature>